<dbReference type="PANTHER" id="PTHR10204:SF34">
    <property type="entry name" value="NAD(P)H DEHYDROGENASE [QUINONE] 1 ISOFORM 1"/>
    <property type="match status" value="1"/>
</dbReference>
<dbReference type="InterPro" id="IPR003680">
    <property type="entry name" value="Flavodoxin_fold"/>
</dbReference>
<reference evidence="4 7" key="2">
    <citation type="submission" date="2021-08" db="EMBL/GenBank/DDBJ databases">
        <title>Complete genome sequence of the strain Aneurinibacillus thermoaerophilus CCM 8960.</title>
        <authorList>
            <person name="Musilova J."/>
            <person name="Kourilova X."/>
            <person name="Pernicova I."/>
            <person name="Bezdicek M."/>
            <person name="Lengerova M."/>
            <person name="Obruca S."/>
            <person name="Sedlar K."/>
        </authorList>
    </citation>
    <scope>NUCLEOTIDE SEQUENCE [LARGE SCALE GENOMIC DNA]</scope>
    <source>
        <strain evidence="4 7">CCM 8960</strain>
    </source>
</reference>
<dbReference type="GO" id="GO:0003955">
    <property type="term" value="F:NAD(P)H dehydrogenase (quinone) activity"/>
    <property type="evidence" value="ECO:0007669"/>
    <property type="project" value="TreeGrafter"/>
</dbReference>
<evidence type="ECO:0000313" key="4">
    <source>
        <dbReference type="EMBL" id="QYY43341.1"/>
    </source>
</evidence>
<evidence type="ECO:0000256" key="1">
    <source>
        <dbReference type="ARBA" id="ARBA00006252"/>
    </source>
</evidence>
<dbReference type="GO" id="GO:0005829">
    <property type="term" value="C:cytosol"/>
    <property type="evidence" value="ECO:0007669"/>
    <property type="project" value="TreeGrafter"/>
</dbReference>
<protein>
    <submittedName>
        <fullName evidence="5">NAD(P)H dehydrogenase (Quinone)</fullName>
    </submittedName>
    <submittedName>
        <fullName evidence="4">NAD(P)H-dependent oxidoreductase</fullName>
    </submittedName>
</protein>
<dbReference type="SUPFAM" id="SSF52218">
    <property type="entry name" value="Flavoproteins"/>
    <property type="match status" value="1"/>
</dbReference>
<dbReference type="OrthoDB" id="9798454at2"/>
<dbReference type="Proteomes" id="UP000198956">
    <property type="component" value="Unassembled WGS sequence"/>
</dbReference>
<dbReference type="InterPro" id="IPR051545">
    <property type="entry name" value="NAD(P)H_dehydrogenase_qn"/>
</dbReference>
<evidence type="ECO:0000313" key="5">
    <source>
        <dbReference type="EMBL" id="SDH16939.1"/>
    </source>
</evidence>
<organism evidence="5 6">
    <name type="scientific">Aneurinibacillus thermoaerophilus</name>
    <dbReference type="NCBI Taxonomy" id="143495"/>
    <lineage>
        <taxon>Bacteria</taxon>
        <taxon>Bacillati</taxon>
        <taxon>Bacillota</taxon>
        <taxon>Bacilli</taxon>
        <taxon>Bacillales</taxon>
        <taxon>Paenibacillaceae</taxon>
        <taxon>Aneurinibacillus group</taxon>
        <taxon>Aneurinibacillus</taxon>
    </lineage>
</organism>
<dbReference type="AlphaFoldDB" id="A0A1G8A7N4"/>
<evidence type="ECO:0000256" key="2">
    <source>
        <dbReference type="ARBA" id="ARBA00023002"/>
    </source>
</evidence>
<dbReference type="EMBL" id="FNDE01000014">
    <property type="protein sequence ID" value="SDH16939.1"/>
    <property type="molecule type" value="Genomic_DNA"/>
</dbReference>
<evidence type="ECO:0000313" key="6">
    <source>
        <dbReference type="Proteomes" id="UP000198956"/>
    </source>
</evidence>
<proteinExistence type="inferred from homology"/>
<dbReference type="EMBL" id="CP080764">
    <property type="protein sequence ID" value="QYY43341.1"/>
    <property type="molecule type" value="Genomic_DNA"/>
</dbReference>
<sequence length="198" mass="22539">MKALLLFAHPNNQDSFNSAIRDEVQKALESKGVETRIRDLYAANFQPVLTTDEMALWERGEVPEDIVEEQKHIKWADLLVIIYPVWWAGPPAILKGYYDRVLTSGFAYQYTENGHEKLLGAKKALVIETASATKESLQKRSLDSAFKAAVDVGILDYCGIQVMEHLILDNIHHVSDDERKQMLARIKETVSKLYINHN</sequence>
<dbReference type="Pfam" id="PF02525">
    <property type="entry name" value="Flavodoxin_2"/>
    <property type="match status" value="1"/>
</dbReference>
<evidence type="ECO:0000259" key="3">
    <source>
        <dbReference type="Pfam" id="PF02525"/>
    </source>
</evidence>
<feature type="domain" description="Flavodoxin-like fold" evidence="3">
    <location>
        <begin position="1"/>
        <end position="188"/>
    </location>
</feature>
<keyword evidence="2" id="KW-0560">Oxidoreductase</keyword>
<reference evidence="5 6" key="1">
    <citation type="submission" date="2016-10" db="EMBL/GenBank/DDBJ databases">
        <authorList>
            <person name="de Groot N.N."/>
        </authorList>
    </citation>
    <scope>NUCLEOTIDE SEQUENCE [LARGE SCALE GENOMIC DNA]</scope>
    <source>
        <strain evidence="5 6">L 420-91</strain>
    </source>
</reference>
<dbReference type="RefSeq" id="WP_057899799.1">
    <property type="nucleotide sequence ID" value="NZ_CP080764.1"/>
</dbReference>
<evidence type="ECO:0000313" key="7">
    <source>
        <dbReference type="Proteomes" id="UP000826616"/>
    </source>
</evidence>
<comment type="similarity">
    <text evidence="1">Belongs to the NAD(P)H dehydrogenase (quinone) family.</text>
</comment>
<keyword evidence="7" id="KW-1185">Reference proteome</keyword>
<dbReference type="Proteomes" id="UP000826616">
    <property type="component" value="Chromosome"/>
</dbReference>
<gene>
    <name evidence="4" type="ORF">K3F53_03425</name>
    <name evidence="5" type="ORF">SAMN04489735_101458</name>
</gene>
<dbReference type="InterPro" id="IPR029039">
    <property type="entry name" value="Flavoprotein-like_sf"/>
</dbReference>
<dbReference type="PANTHER" id="PTHR10204">
    <property type="entry name" value="NAD P H OXIDOREDUCTASE-RELATED"/>
    <property type="match status" value="1"/>
</dbReference>
<dbReference type="Gene3D" id="3.40.50.360">
    <property type="match status" value="1"/>
</dbReference>
<dbReference type="GeneID" id="97140409"/>
<name>A0A1G8A7N4_ANETH</name>
<accession>A0A1G8A7N4</accession>